<dbReference type="Gene3D" id="3.40.50.1820">
    <property type="entry name" value="alpha/beta hydrolase"/>
    <property type="match status" value="1"/>
</dbReference>
<dbReference type="SUPFAM" id="SSF53474">
    <property type="entry name" value="alpha/beta-Hydrolases"/>
    <property type="match status" value="1"/>
</dbReference>
<comment type="similarity">
    <text evidence="1">Belongs to the peptidase S10 family.</text>
</comment>
<evidence type="ECO:0000313" key="2">
    <source>
        <dbReference type="EMBL" id="KAF4031491.1"/>
    </source>
</evidence>
<evidence type="ECO:0000256" key="1">
    <source>
        <dbReference type="ARBA" id="ARBA00009431"/>
    </source>
</evidence>
<dbReference type="EMBL" id="WSZM01000574">
    <property type="protein sequence ID" value="KAF4031491.1"/>
    <property type="molecule type" value="Genomic_DNA"/>
</dbReference>
<dbReference type="GO" id="GO:0004185">
    <property type="term" value="F:serine-type carboxypeptidase activity"/>
    <property type="evidence" value="ECO:0007669"/>
    <property type="project" value="InterPro"/>
</dbReference>
<keyword evidence="2" id="KW-0121">Carboxypeptidase</keyword>
<proteinExistence type="inferred from homology"/>
<protein>
    <submittedName>
        <fullName evidence="2">Serine carboxypeptidase</fullName>
    </submittedName>
</protein>
<reference evidence="2" key="1">
    <citation type="submission" date="2020-04" db="EMBL/GenBank/DDBJ databases">
        <title>Hybrid Assembly of Korean Phytophthora infestans isolates.</title>
        <authorList>
            <person name="Prokchorchik M."/>
            <person name="Lee Y."/>
            <person name="Seo J."/>
            <person name="Cho J.-H."/>
            <person name="Park Y.-E."/>
            <person name="Jang D.-C."/>
            <person name="Im J.-S."/>
            <person name="Choi J.-G."/>
            <person name="Park H.-J."/>
            <person name="Lee G.-B."/>
            <person name="Lee Y.-G."/>
            <person name="Hong S.-Y."/>
            <person name="Cho K."/>
            <person name="Sohn K.H."/>
        </authorList>
    </citation>
    <scope>NUCLEOTIDE SEQUENCE</scope>
    <source>
        <strain evidence="2">KR_1_A1</strain>
    </source>
</reference>
<keyword evidence="3" id="KW-1185">Reference proteome</keyword>
<gene>
    <name evidence="2" type="ORF">GN244_ATG16659</name>
</gene>
<dbReference type="Proteomes" id="UP000602510">
    <property type="component" value="Unassembled WGS sequence"/>
</dbReference>
<keyword evidence="2" id="KW-0378">Hydrolase</keyword>
<accession>A0A833WM34</accession>
<dbReference type="InterPro" id="IPR029058">
    <property type="entry name" value="AB_hydrolase_fold"/>
</dbReference>
<organism evidence="2 3">
    <name type="scientific">Phytophthora infestans</name>
    <name type="common">Potato late blight agent</name>
    <name type="synonym">Botrytis infestans</name>
    <dbReference type="NCBI Taxonomy" id="4787"/>
    <lineage>
        <taxon>Eukaryota</taxon>
        <taxon>Sar</taxon>
        <taxon>Stramenopiles</taxon>
        <taxon>Oomycota</taxon>
        <taxon>Peronosporomycetes</taxon>
        <taxon>Peronosporales</taxon>
        <taxon>Peronosporaceae</taxon>
        <taxon>Phytophthora</taxon>
    </lineage>
</organism>
<dbReference type="Pfam" id="PF00450">
    <property type="entry name" value="Peptidase_S10"/>
    <property type="match status" value="1"/>
</dbReference>
<keyword evidence="2" id="KW-0645">Protease</keyword>
<evidence type="ECO:0000313" key="3">
    <source>
        <dbReference type="Proteomes" id="UP000602510"/>
    </source>
</evidence>
<dbReference type="GO" id="GO:0006508">
    <property type="term" value="P:proteolysis"/>
    <property type="evidence" value="ECO:0007669"/>
    <property type="project" value="InterPro"/>
</dbReference>
<dbReference type="AlphaFoldDB" id="A0A833WM34"/>
<sequence>MLRHLRPDAVHINLAGIAVGNGLTDPAVQYLHSVDMAFNSYNVSLLNEQAVEDMRKAQPVCHELIIQCQKDRPRCVDAMEFCSEALEGPYYQSGRNPYDIREPCTEENVMKCFHFEHIDQEDKADPPSFTPTFLNPKRLTLPQMWEIYEGDNEDRMEGMETCRYAVIACF</sequence>
<dbReference type="InterPro" id="IPR001563">
    <property type="entry name" value="Peptidase_S10"/>
</dbReference>
<name>A0A833WM34_PHYIN</name>
<comment type="caution">
    <text evidence="2">The sequence shown here is derived from an EMBL/GenBank/DDBJ whole genome shotgun (WGS) entry which is preliminary data.</text>
</comment>